<dbReference type="SMART" id="SM00065">
    <property type="entry name" value="GAF"/>
    <property type="match status" value="1"/>
</dbReference>
<reference evidence="19 20" key="1">
    <citation type="submission" date="2014-01" db="EMBL/GenBank/DDBJ databases">
        <title>Actinotalea ferrariae CF5-4.</title>
        <authorList>
            <person name="Chen F."/>
            <person name="Li Y."/>
            <person name="Wang G."/>
        </authorList>
    </citation>
    <scope>NUCLEOTIDE SEQUENCE [LARGE SCALE GENOMIC DNA]</scope>
    <source>
        <strain evidence="19 20">CF5-4</strain>
    </source>
</reference>
<dbReference type="PROSITE" id="PS50113">
    <property type="entry name" value="PAC"/>
    <property type="match status" value="1"/>
</dbReference>
<evidence type="ECO:0000256" key="15">
    <source>
        <dbReference type="ARBA" id="ARBA00081350"/>
    </source>
</evidence>
<organism evidence="19 20">
    <name type="scientific">Actinotalea ferrariae CF5-4</name>
    <dbReference type="NCBI Taxonomy" id="948458"/>
    <lineage>
        <taxon>Bacteria</taxon>
        <taxon>Bacillati</taxon>
        <taxon>Actinomycetota</taxon>
        <taxon>Actinomycetes</taxon>
        <taxon>Micrococcales</taxon>
        <taxon>Cellulomonadaceae</taxon>
        <taxon>Actinotalea</taxon>
    </lineage>
</organism>
<keyword evidence="10" id="KW-0904">Protein phosphatase</keyword>
<protein>
    <recommendedName>
        <fullName evidence="1">protein-serine/threonine phosphatase</fullName>
        <ecNumber evidence="1">3.1.3.16</ecNumber>
    </recommendedName>
    <alternativeName>
        <fullName evidence="15">Protein-serine/threonine phosphatase</fullName>
    </alternativeName>
    <alternativeName>
        <fullName evidence="14">Serine/threonine-protein kinase</fullName>
    </alternativeName>
</protein>
<dbReference type="GO" id="GO:0046872">
    <property type="term" value="F:metal ion binding"/>
    <property type="evidence" value="ECO:0007669"/>
    <property type="project" value="UniProtKB-KW"/>
</dbReference>
<evidence type="ECO:0000313" key="19">
    <source>
        <dbReference type="EMBL" id="EYR62349.1"/>
    </source>
</evidence>
<keyword evidence="5" id="KW-0547">Nucleotide-binding</keyword>
<comment type="caution">
    <text evidence="19">The sequence shown here is derived from an EMBL/GenBank/DDBJ whole genome shotgun (WGS) entry which is preliminary data.</text>
</comment>
<evidence type="ECO:0000256" key="2">
    <source>
        <dbReference type="ARBA" id="ARBA00022553"/>
    </source>
</evidence>
<dbReference type="Gene3D" id="3.60.40.10">
    <property type="entry name" value="PPM-type phosphatase domain"/>
    <property type="match status" value="1"/>
</dbReference>
<gene>
    <name evidence="19" type="ORF">N866_09330</name>
</gene>
<evidence type="ECO:0000256" key="5">
    <source>
        <dbReference type="ARBA" id="ARBA00022741"/>
    </source>
</evidence>
<name>A0A021VME4_9CELL</name>
<dbReference type="InterPro" id="IPR029016">
    <property type="entry name" value="GAF-like_dom_sf"/>
</dbReference>
<evidence type="ECO:0000259" key="18">
    <source>
        <dbReference type="PROSITE" id="PS50113"/>
    </source>
</evidence>
<dbReference type="SUPFAM" id="SSF81606">
    <property type="entry name" value="PP2C-like"/>
    <property type="match status" value="1"/>
</dbReference>
<comment type="catalytic activity">
    <reaction evidence="12">
        <text>O-phospho-L-seryl-[protein] + H2O = L-seryl-[protein] + phosphate</text>
        <dbReference type="Rhea" id="RHEA:20629"/>
        <dbReference type="Rhea" id="RHEA-COMP:9863"/>
        <dbReference type="Rhea" id="RHEA-COMP:11604"/>
        <dbReference type="ChEBI" id="CHEBI:15377"/>
        <dbReference type="ChEBI" id="CHEBI:29999"/>
        <dbReference type="ChEBI" id="CHEBI:43474"/>
        <dbReference type="ChEBI" id="CHEBI:83421"/>
        <dbReference type="EC" id="3.1.3.16"/>
    </reaction>
</comment>
<keyword evidence="3" id="KW-0808">Transferase</keyword>
<evidence type="ECO:0000313" key="20">
    <source>
        <dbReference type="Proteomes" id="UP000019753"/>
    </source>
</evidence>
<proteinExistence type="predicted"/>
<dbReference type="NCBIfam" id="TIGR00229">
    <property type="entry name" value="sensory_box"/>
    <property type="match status" value="1"/>
</dbReference>
<evidence type="ECO:0000256" key="9">
    <source>
        <dbReference type="ARBA" id="ARBA00022842"/>
    </source>
</evidence>
<dbReference type="Proteomes" id="UP000019753">
    <property type="component" value="Unassembled WGS sequence"/>
</dbReference>
<evidence type="ECO:0000256" key="10">
    <source>
        <dbReference type="ARBA" id="ARBA00022912"/>
    </source>
</evidence>
<evidence type="ECO:0000256" key="12">
    <source>
        <dbReference type="ARBA" id="ARBA00047761"/>
    </source>
</evidence>
<dbReference type="Pfam" id="PF01590">
    <property type="entry name" value="GAF"/>
    <property type="match status" value="1"/>
</dbReference>
<dbReference type="GO" id="GO:0005524">
    <property type="term" value="F:ATP binding"/>
    <property type="evidence" value="ECO:0007669"/>
    <property type="project" value="UniProtKB-KW"/>
</dbReference>
<dbReference type="GO" id="GO:0003677">
    <property type="term" value="F:DNA binding"/>
    <property type="evidence" value="ECO:0007669"/>
    <property type="project" value="UniProtKB-KW"/>
</dbReference>
<dbReference type="InterPro" id="IPR000700">
    <property type="entry name" value="PAS-assoc_C"/>
</dbReference>
<evidence type="ECO:0000256" key="13">
    <source>
        <dbReference type="ARBA" id="ARBA00056274"/>
    </source>
</evidence>
<dbReference type="SUPFAM" id="SSF55785">
    <property type="entry name" value="PYP-like sensor domain (PAS domain)"/>
    <property type="match status" value="1"/>
</dbReference>
<keyword evidence="4" id="KW-0479">Metal-binding</keyword>
<comment type="function">
    <text evidence="13">Primarily acts as an independent SigF regulator that is sensitive to the osmosensory signal, mediating the cross talk of PknD with the SigF regulon. Possesses both phosphatase and kinase activities. The kinase domain functions as a classic anti-sigma factor-like kinase to phosphorylate the anti-anti-sigma factor domain at the canonical regulatory site, and the phosphatase domain antagonizes this activity.</text>
</comment>
<evidence type="ECO:0000256" key="11">
    <source>
        <dbReference type="ARBA" id="ARBA00023211"/>
    </source>
</evidence>
<keyword evidence="19" id="KW-0238">DNA-binding</keyword>
<dbReference type="PANTHER" id="PTHR43156">
    <property type="entry name" value="STAGE II SPORULATION PROTEIN E-RELATED"/>
    <property type="match status" value="1"/>
</dbReference>
<dbReference type="AlphaFoldDB" id="A0A021VME4"/>
<dbReference type="InterPro" id="IPR003018">
    <property type="entry name" value="GAF"/>
</dbReference>
<evidence type="ECO:0000256" key="1">
    <source>
        <dbReference type="ARBA" id="ARBA00013081"/>
    </source>
</evidence>
<accession>A0A021VME4</accession>
<dbReference type="SUPFAM" id="SSF55781">
    <property type="entry name" value="GAF domain-like"/>
    <property type="match status" value="1"/>
</dbReference>
<dbReference type="OrthoDB" id="319881at2"/>
<keyword evidence="6" id="KW-0418">Kinase</keyword>
<dbReference type="Gene3D" id="3.30.450.20">
    <property type="entry name" value="PAS domain"/>
    <property type="match status" value="1"/>
</dbReference>
<feature type="region of interest" description="Disordered" evidence="16">
    <location>
        <begin position="1"/>
        <end position="21"/>
    </location>
</feature>
<evidence type="ECO:0000256" key="6">
    <source>
        <dbReference type="ARBA" id="ARBA00022777"/>
    </source>
</evidence>
<dbReference type="EC" id="3.1.3.16" evidence="1"/>
<feature type="domain" description="PAC" evidence="18">
    <location>
        <begin position="230"/>
        <end position="284"/>
    </location>
</feature>
<sequence length="715" mass="77299">MLQDPVAAPAGSPRASDPRARSALPALVHDRPAATLLVDLDRGEVVFANLLAVDLAPDLSLPVSLEEWSRRASLQTPDGTLLEDGPYPLAVVAHGEPARGIQVDAERASDESAAREALWLIGIPLSEAPAPLSHQALIILLPLRQEEAVRALQDSAGDLHARAAFASELSFAISDPRLPDDPLVWVNPAFTRVTGYAAADVLGKNCRFLQGPDTDPAVVDHMRTALREGRTVADTLLNYRKDGTPFWNQVVISPVVDSQGNVTHHVGIQADVTERIQLQQTRDEALAEAREVSERLQLLARVSEELAQHLDYQDAVRALAETVVPALGAWGYVTVTSDRGRHERVHIVPRDPARREDARWMEENGALEWIGSSTVLEQVMQSDSAVAPQARDVDVAASRAKTPPEIWERVDRLGHLGQVLIVPLRARDRVIGALVLLDHAFADQTVETASHVGGRAGLALDNVRLYLRERAAALTLQHSLLPEIPDVPGLDLAASYLPALHRAEVGGDWFDVLPLPDGAIGLAVGDVVGHDLRAAASMGQLRSVLRSYAWSGESASRVMGRLDELVQGLGMADMSTCVYLRLEGSRLTYSRAGHPPPLLRQPNGRVRYLMGALSTPVGVTNLEAMPEEELELPIGATLVIYTDGLVERRDRSLRHGIDALAELLARLPGGLTSTQVRDALVGAMTGPDQEDDICVLVVRRVEVPEDGDAPDDGAR</sequence>
<dbReference type="InterPro" id="IPR035965">
    <property type="entry name" value="PAS-like_dom_sf"/>
</dbReference>
<dbReference type="EMBL" id="AXCW01000260">
    <property type="protein sequence ID" value="EYR62349.1"/>
    <property type="molecule type" value="Genomic_DNA"/>
</dbReference>
<dbReference type="InterPro" id="IPR001932">
    <property type="entry name" value="PPM-type_phosphatase-like_dom"/>
</dbReference>
<dbReference type="SMART" id="SM00331">
    <property type="entry name" value="PP2C_SIG"/>
    <property type="match status" value="1"/>
</dbReference>
<dbReference type="RefSeq" id="WP_081802727.1">
    <property type="nucleotide sequence ID" value="NZ_AXCW01000260.1"/>
</dbReference>
<keyword evidence="8" id="KW-0067">ATP-binding</keyword>
<dbReference type="Pfam" id="PF07228">
    <property type="entry name" value="SpoIIE"/>
    <property type="match status" value="1"/>
</dbReference>
<dbReference type="Pfam" id="PF13426">
    <property type="entry name" value="PAS_9"/>
    <property type="match status" value="1"/>
</dbReference>
<dbReference type="InterPro" id="IPR001610">
    <property type="entry name" value="PAC"/>
</dbReference>
<evidence type="ECO:0000256" key="14">
    <source>
        <dbReference type="ARBA" id="ARBA00075117"/>
    </source>
</evidence>
<dbReference type="InterPro" id="IPR052016">
    <property type="entry name" value="Bact_Sigma-Reg"/>
</dbReference>
<dbReference type="PANTHER" id="PTHR43156:SF2">
    <property type="entry name" value="STAGE II SPORULATION PROTEIN E"/>
    <property type="match status" value="1"/>
</dbReference>
<dbReference type="GO" id="GO:0004722">
    <property type="term" value="F:protein serine/threonine phosphatase activity"/>
    <property type="evidence" value="ECO:0007669"/>
    <property type="project" value="UniProtKB-EC"/>
</dbReference>
<keyword evidence="7" id="KW-0378">Hydrolase</keyword>
<evidence type="ECO:0000256" key="7">
    <source>
        <dbReference type="ARBA" id="ARBA00022801"/>
    </source>
</evidence>
<evidence type="ECO:0000256" key="16">
    <source>
        <dbReference type="SAM" id="MobiDB-lite"/>
    </source>
</evidence>
<evidence type="ECO:0000256" key="8">
    <source>
        <dbReference type="ARBA" id="ARBA00022840"/>
    </source>
</evidence>
<dbReference type="InterPro" id="IPR036457">
    <property type="entry name" value="PPM-type-like_dom_sf"/>
</dbReference>
<keyword evidence="11" id="KW-0464">Manganese</keyword>
<dbReference type="PROSITE" id="PS50112">
    <property type="entry name" value="PAS"/>
    <property type="match status" value="1"/>
</dbReference>
<evidence type="ECO:0000259" key="17">
    <source>
        <dbReference type="PROSITE" id="PS50112"/>
    </source>
</evidence>
<evidence type="ECO:0000256" key="4">
    <source>
        <dbReference type="ARBA" id="ARBA00022723"/>
    </source>
</evidence>
<dbReference type="SMART" id="SM00086">
    <property type="entry name" value="PAC"/>
    <property type="match status" value="1"/>
</dbReference>
<dbReference type="InterPro" id="IPR000014">
    <property type="entry name" value="PAS"/>
</dbReference>
<dbReference type="FunFam" id="3.60.40.10:FF:000005">
    <property type="entry name" value="Serine/threonine protein phosphatase"/>
    <property type="match status" value="1"/>
</dbReference>
<keyword evidence="2" id="KW-0597">Phosphoprotein</keyword>
<dbReference type="Gene3D" id="3.30.450.40">
    <property type="match status" value="1"/>
</dbReference>
<feature type="domain" description="PAS" evidence="17">
    <location>
        <begin position="183"/>
        <end position="229"/>
    </location>
</feature>
<evidence type="ECO:0000256" key="3">
    <source>
        <dbReference type="ARBA" id="ARBA00022679"/>
    </source>
</evidence>
<keyword evidence="9" id="KW-0460">Magnesium</keyword>
<dbReference type="CDD" id="cd00130">
    <property type="entry name" value="PAS"/>
    <property type="match status" value="1"/>
</dbReference>
<keyword evidence="20" id="KW-1185">Reference proteome</keyword>
<dbReference type="GO" id="GO:0016301">
    <property type="term" value="F:kinase activity"/>
    <property type="evidence" value="ECO:0007669"/>
    <property type="project" value="UniProtKB-KW"/>
</dbReference>